<comment type="caution">
    <text evidence="6">The sequence shown here is derived from an EMBL/GenBank/DDBJ whole genome shotgun (WGS) entry which is preliminary data.</text>
</comment>
<evidence type="ECO:0000313" key="6">
    <source>
        <dbReference type="EMBL" id="PWQ98575.1"/>
    </source>
</evidence>
<protein>
    <submittedName>
        <fullName evidence="6">Taurine ABC transporter substrate-binding protein</fullName>
    </submittedName>
</protein>
<gene>
    <name evidence="6" type="ORF">DKT75_03235</name>
</gene>
<feature type="domain" description="SsuA/THI5-like" evidence="5">
    <location>
        <begin position="53"/>
        <end position="246"/>
    </location>
</feature>
<name>A0A317CJ34_9GAMM</name>
<dbReference type="EMBL" id="QGKL01000011">
    <property type="protein sequence ID" value="PWQ98575.1"/>
    <property type="molecule type" value="Genomic_DNA"/>
</dbReference>
<comment type="subcellular location">
    <subcellularLocation>
        <location evidence="1">Periplasm</location>
    </subcellularLocation>
</comment>
<feature type="signal peptide" evidence="4">
    <location>
        <begin position="1"/>
        <end position="23"/>
    </location>
</feature>
<dbReference type="OrthoDB" id="286202at2"/>
<evidence type="ECO:0000256" key="4">
    <source>
        <dbReference type="SAM" id="SignalP"/>
    </source>
</evidence>
<dbReference type="Pfam" id="PF09084">
    <property type="entry name" value="NMT1"/>
    <property type="match status" value="1"/>
</dbReference>
<dbReference type="PANTHER" id="PTHR30024">
    <property type="entry name" value="ALIPHATIC SULFONATES-BINDING PROTEIN-RELATED"/>
    <property type="match status" value="1"/>
</dbReference>
<keyword evidence="7" id="KW-1185">Reference proteome</keyword>
<dbReference type="PANTHER" id="PTHR30024:SF47">
    <property type="entry name" value="TAURINE-BINDING PERIPLASMIC PROTEIN"/>
    <property type="match status" value="1"/>
</dbReference>
<dbReference type="GO" id="GO:0042918">
    <property type="term" value="P:alkanesulfonate transmembrane transport"/>
    <property type="evidence" value="ECO:0007669"/>
    <property type="project" value="TreeGrafter"/>
</dbReference>
<evidence type="ECO:0000259" key="5">
    <source>
        <dbReference type="Pfam" id="PF09084"/>
    </source>
</evidence>
<evidence type="ECO:0000256" key="1">
    <source>
        <dbReference type="ARBA" id="ARBA00004418"/>
    </source>
</evidence>
<accession>A0A317CJ34</accession>
<comment type="similarity">
    <text evidence="2">Belongs to the bacterial solute-binding protein SsuA/TauA family.</text>
</comment>
<evidence type="ECO:0000256" key="3">
    <source>
        <dbReference type="ARBA" id="ARBA00022729"/>
    </source>
</evidence>
<feature type="chain" id="PRO_5016272391" evidence="4">
    <location>
        <begin position="24"/>
        <end position="350"/>
    </location>
</feature>
<reference evidence="6 7" key="1">
    <citation type="submission" date="2018-05" db="EMBL/GenBank/DDBJ databases">
        <title>Leucothrix arctica sp. nov., isolated from Arctic seawater.</title>
        <authorList>
            <person name="Choi A."/>
            <person name="Baek K."/>
        </authorList>
    </citation>
    <scope>NUCLEOTIDE SEQUENCE [LARGE SCALE GENOMIC DNA]</scope>
    <source>
        <strain evidence="6 7">IMCC9719</strain>
    </source>
</reference>
<keyword evidence="3 4" id="KW-0732">Signal</keyword>
<organism evidence="6 7">
    <name type="scientific">Leucothrix arctica</name>
    <dbReference type="NCBI Taxonomy" id="1481894"/>
    <lineage>
        <taxon>Bacteria</taxon>
        <taxon>Pseudomonadati</taxon>
        <taxon>Pseudomonadota</taxon>
        <taxon>Gammaproteobacteria</taxon>
        <taxon>Thiotrichales</taxon>
        <taxon>Thiotrichaceae</taxon>
        <taxon>Leucothrix</taxon>
    </lineage>
</organism>
<dbReference type="GO" id="GO:0042597">
    <property type="term" value="C:periplasmic space"/>
    <property type="evidence" value="ECO:0007669"/>
    <property type="project" value="UniProtKB-SubCell"/>
</dbReference>
<sequence length="350" mass="36758">MKNLLKKATFTAIGLTFAASASADINVAYFLEWATPNQIAKVEKTYDEALGEKVNWVNFASGVAMTEAMLSGDIDISFSQGMAPFVNAINANAPLKAVGIAVVYGAGGDCVVSNASGITKDNASELEGQSVAVPLNTMSDFEFRMTMVNLGVDVSKITVVDQEPADAAVSLTDGQVAMACGFGENSLSKMKEVGKPIFTLAEKTAAGIESYDIVSVSEKFAEENPEALKTFMEVTSQANADFAKDQSKISVIASDAGMSVDKTKKQMAGFSFPSAEVQVNEYLSKDGKVATLLPFMGKMFATAAAPAKADYSAVIDASFLGATPAVAATLESLAERVMSLEAKVKTLETK</sequence>
<evidence type="ECO:0000256" key="2">
    <source>
        <dbReference type="ARBA" id="ARBA00010742"/>
    </source>
</evidence>
<dbReference type="SUPFAM" id="SSF53850">
    <property type="entry name" value="Periplasmic binding protein-like II"/>
    <property type="match status" value="1"/>
</dbReference>
<dbReference type="InterPro" id="IPR015168">
    <property type="entry name" value="SsuA/THI5"/>
</dbReference>
<proteinExistence type="inferred from homology"/>
<dbReference type="Proteomes" id="UP000245506">
    <property type="component" value="Unassembled WGS sequence"/>
</dbReference>
<dbReference type="AlphaFoldDB" id="A0A317CJ34"/>
<dbReference type="Gene3D" id="3.40.190.10">
    <property type="entry name" value="Periplasmic binding protein-like II"/>
    <property type="match status" value="2"/>
</dbReference>
<evidence type="ECO:0000313" key="7">
    <source>
        <dbReference type="Proteomes" id="UP000245506"/>
    </source>
</evidence>
<dbReference type="RefSeq" id="WP_109822093.1">
    <property type="nucleotide sequence ID" value="NZ_QGKL01000011.1"/>
</dbReference>